<organism evidence="1 2">
    <name type="scientific">Cricetulus griseus</name>
    <name type="common">Chinese hamster</name>
    <name type="synonym">Cricetulus barabensis griseus</name>
    <dbReference type="NCBI Taxonomy" id="10029"/>
    <lineage>
        <taxon>Eukaryota</taxon>
        <taxon>Metazoa</taxon>
        <taxon>Chordata</taxon>
        <taxon>Craniata</taxon>
        <taxon>Vertebrata</taxon>
        <taxon>Euteleostomi</taxon>
        <taxon>Mammalia</taxon>
        <taxon>Eutheria</taxon>
        <taxon>Euarchontoglires</taxon>
        <taxon>Glires</taxon>
        <taxon>Rodentia</taxon>
        <taxon>Myomorpha</taxon>
        <taxon>Muroidea</taxon>
        <taxon>Cricetidae</taxon>
        <taxon>Cricetinae</taxon>
        <taxon>Cricetulus</taxon>
    </lineage>
</organism>
<sequence>MVPRRWSCLLRDTLKQRVSFTSHLLVTHLFQYLVVDGNPVFGLIQEPWRRPFCVRPYSKSEEGHFPASINPVSSKATTRHVLWTLGTGL</sequence>
<dbReference type="InParanoid" id="G3IG97"/>
<accession>G3IG97</accession>
<proteinExistence type="predicted"/>
<evidence type="ECO:0000313" key="2">
    <source>
        <dbReference type="Proteomes" id="UP000001075"/>
    </source>
</evidence>
<dbReference type="Proteomes" id="UP000001075">
    <property type="component" value="Unassembled WGS sequence"/>
</dbReference>
<dbReference type="EMBL" id="JH002529">
    <property type="protein sequence ID" value="EGW01713.1"/>
    <property type="molecule type" value="Genomic_DNA"/>
</dbReference>
<dbReference type="AlphaFoldDB" id="G3IG97"/>
<protein>
    <submittedName>
        <fullName evidence="1">Uncharacterized protein</fullName>
    </submittedName>
</protein>
<name>G3IG97_CRIGR</name>
<gene>
    <name evidence="1" type="ORF">I79_022779</name>
</gene>
<evidence type="ECO:0000313" key="1">
    <source>
        <dbReference type="EMBL" id="EGW01713.1"/>
    </source>
</evidence>
<reference evidence="2" key="1">
    <citation type="journal article" date="2011" name="Nat. Biotechnol.">
        <title>The genomic sequence of the Chinese hamster ovary (CHO)-K1 cell line.</title>
        <authorList>
            <person name="Xu X."/>
            <person name="Nagarajan H."/>
            <person name="Lewis N.E."/>
            <person name="Pan S."/>
            <person name="Cai Z."/>
            <person name="Liu X."/>
            <person name="Chen W."/>
            <person name="Xie M."/>
            <person name="Wang W."/>
            <person name="Hammond S."/>
            <person name="Andersen M.R."/>
            <person name="Neff N."/>
            <person name="Passarelli B."/>
            <person name="Koh W."/>
            <person name="Fan H.C."/>
            <person name="Wang J."/>
            <person name="Gui Y."/>
            <person name="Lee K.H."/>
            <person name="Betenbaugh M.J."/>
            <person name="Quake S.R."/>
            <person name="Famili I."/>
            <person name="Palsson B.O."/>
            <person name="Wang J."/>
        </authorList>
    </citation>
    <scope>NUCLEOTIDE SEQUENCE [LARGE SCALE GENOMIC DNA]</scope>
    <source>
        <strain evidence="2">CHO K1 cell line</strain>
    </source>
</reference>